<proteinExistence type="predicted"/>
<evidence type="ECO:0000313" key="1">
    <source>
        <dbReference type="EMBL" id="VAW63671.1"/>
    </source>
</evidence>
<protein>
    <submittedName>
        <fullName evidence="1">Uncharacterized protein</fullName>
    </submittedName>
</protein>
<accession>A0A3B0X7F1</accession>
<sequence>MSNITNINVQLCKNCSVSKNGDAGTVIQGCRNISECPYLSVQAKFDKIIEAFKTGNSHKNNDGYKSIAIA</sequence>
<gene>
    <name evidence="1" type="ORF">MNBD_GAMMA09-1101</name>
</gene>
<dbReference type="EMBL" id="UOFI01000044">
    <property type="protein sequence ID" value="VAW63671.1"/>
    <property type="molecule type" value="Genomic_DNA"/>
</dbReference>
<organism evidence="1">
    <name type="scientific">hydrothermal vent metagenome</name>
    <dbReference type="NCBI Taxonomy" id="652676"/>
    <lineage>
        <taxon>unclassified sequences</taxon>
        <taxon>metagenomes</taxon>
        <taxon>ecological metagenomes</taxon>
    </lineage>
</organism>
<reference evidence="1" key="1">
    <citation type="submission" date="2018-06" db="EMBL/GenBank/DDBJ databases">
        <authorList>
            <person name="Zhirakovskaya E."/>
        </authorList>
    </citation>
    <scope>NUCLEOTIDE SEQUENCE</scope>
</reference>
<name>A0A3B0X7F1_9ZZZZ</name>
<dbReference type="AlphaFoldDB" id="A0A3B0X7F1"/>